<dbReference type="InterPro" id="IPR015915">
    <property type="entry name" value="Kelch-typ_b-propeller"/>
</dbReference>
<dbReference type="PANTHER" id="PTHR46122:SF2">
    <property type="entry name" value="F-BOX_KELCH-REPEAT PROTEIN SKIP11"/>
    <property type="match status" value="1"/>
</dbReference>
<accession>A0A518EP55</accession>
<dbReference type="PANTHER" id="PTHR46122">
    <property type="entry name" value="GALACTOSE OXIDASE/KELCH REPEAT PROTEIN-RELATED"/>
    <property type="match status" value="1"/>
</dbReference>
<evidence type="ECO:0000256" key="1">
    <source>
        <dbReference type="ARBA" id="ARBA00022737"/>
    </source>
</evidence>
<sequence length="499" mass="50064" precursor="true">MTSSRTCSLATSIALVLTSPTASAQWSTATLSEARSFIGGASAGDVALFAGGKVSIGASFVATDRVDLYGVSTQTWSQATLSVPRMTIAATSVGDLAIFAGGALTGGNASDAVDIYEASTGTWSTAQLSHPRTGISAVTVGSFAIFAGGAETELGSAPSDVIDIFDAATGAWSTAMLPMPLPWVQGASAGDRAVFLGDDGVSPLVSFDPVTGSSILIPRPAQLGSDVIVALGSTPGRLWIAGGGQNMLPMSMKLLEYDIAQGVWTVGTLSQARGGIRISATSTKLVAAGGLASSFGLVASDVVDLIDLVDGSLTSATLGTARAIPEALEVRGRVLLAGGLAEQGGSLVPSDAVDIFDDNVGTLFCSPAVPNSTGAPATIRLEGTPGTLALGHVGLVASDLPEGSSGYFLASLTQTVVPGAGGSQGTLCLGGTVGRYAMTPFFTGFDGESTQTVDLASIPNPTSPTAALPGQTWSFQAWYRDANPGATTNFTPGVSLLIQ</sequence>
<evidence type="ECO:0000313" key="4">
    <source>
        <dbReference type="Proteomes" id="UP000320390"/>
    </source>
</evidence>
<gene>
    <name evidence="3" type="ORF">Poly30_13720</name>
</gene>
<organism evidence="3 4">
    <name type="scientific">Saltatorellus ferox</name>
    <dbReference type="NCBI Taxonomy" id="2528018"/>
    <lineage>
        <taxon>Bacteria</taxon>
        <taxon>Pseudomonadati</taxon>
        <taxon>Planctomycetota</taxon>
        <taxon>Planctomycetia</taxon>
        <taxon>Planctomycetia incertae sedis</taxon>
        <taxon>Saltatorellus</taxon>
    </lineage>
</organism>
<proteinExistence type="predicted"/>
<dbReference type="InterPro" id="IPR052439">
    <property type="entry name" value="F-box/Kelch-repeat"/>
</dbReference>
<dbReference type="AlphaFoldDB" id="A0A518EP55"/>
<evidence type="ECO:0000313" key="3">
    <source>
        <dbReference type="EMBL" id="QDV05869.1"/>
    </source>
</evidence>
<dbReference type="SUPFAM" id="SSF117281">
    <property type="entry name" value="Kelch motif"/>
    <property type="match status" value="1"/>
</dbReference>
<name>A0A518EP55_9BACT</name>
<keyword evidence="1" id="KW-0677">Repeat</keyword>
<dbReference type="OrthoDB" id="7051554at2"/>
<dbReference type="RefSeq" id="WP_145195537.1">
    <property type="nucleotide sequence ID" value="NZ_CP036434.1"/>
</dbReference>
<dbReference type="EMBL" id="CP036434">
    <property type="protein sequence ID" value="QDV05869.1"/>
    <property type="molecule type" value="Genomic_DNA"/>
</dbReference>
<evidence type="ECO:0008006" key="5">
    <source>
        <dbReference type="Google" id="ProtNLM"/>
    </source>
</evidence>
<feature type="chain" id="PRO_5022155632" description="N-acetylneuraminate epimerase" evidence="2">
    <location>
        <begin position="25"/>
        <end position="499"/>
    </location>
</feature>
<evidence type="ECO:0000256" key="2">
    <source>
        <dbReference type="SAM" id="SignalP"/>
    </source>
</evidence>
<reference evidence="3 4" key="1">
    <citation type="submission" date="2019-02" db="EMBL/GenBank/DDBJ databases">
        <title>Deep-cultivation of Planctomycetes and their phenomic and genomic characterization uncovers novel biology.</title>
        <authorList>
            <person name="Wiegand S."/>
            <person name="Jogler M."/>
            <person name="Boedeker C."/>
            <person name="Pinto D."/>
            <person name="Vollmers J."/>
            <person name="Rivas-Marin E."/>
            <person name="Kohn T."/>
            <person name="Peeters S.H."/>
            <person name="Heuer A."/>
            <person name="Rast P."/>
            <person name="Oberbeckmann S."/>
            <person name="Bunk B."/>
            <person name="Jeske O."/>
            <person name="Meyerdierks A."/>
            <person name="Storesund J.E."/>
            <person name="Kallscheuer N."/>
            <person name="Luecker S."/>
            <person name="Lage O.M."/>
            <person name="Pohl T."/>
            <person name="Merkel B.J."/>
            <person name="Hornburger P."/>
            <person name="Mueller R.-W."/>
            <person name="Bruemmer F."/>
            <person name="Labrenz M."/>
            <person name="Spormann A.M."/>
            <person name="Op den Camp H."/>
            <person name="Overmann J."/>
            <person name="Amann R."/>
            <person name="Jetten M.S.M."/>
            <person name="Mascher T."/>
            <person name="Medema M.H."/>
            <person name="Devos D.P."/>
            <person name="Kaster A.-K."/>
            <person name="Ovreas L."/>
            <person name="Rohde M."/>
            <person name="Galperin M.Y."/>
            <person name="Jogler C."/>
        </authorList>
    </citation>
    <scope>NUCLEOTIDE SEQUENCE [LARGE SCALE GENOMIC DNA]</scope>
    <source>
        <strain evidence="3 4">Poly30</strain>
    </source>
</reference>
<keyword evidence="2" id="KW-0732">Signal</keyword>
<dbReference type="Gene3D" id="2.120.10.80">
    <property type="entry name" value="Kelch-type beta propeller"/>
    <property type="match status" value="2"/>
</dbReference>
<protein>
    <recommendedName>
        <fullName evidence="5">N-acetylneuraminate epimerase</fullName>
    </recommendedName>
</protein>
<dbReference type="Proteomes" id="UP000320390">
    <property type="component" value="Chromosome"/>
</dbReference>
<keyword evidence="4" id="KW-1185">Reference proteome</keyword>
<feature type="signal peptide" evidence="2">
    <location>
        <begin position="1"/>
        <end position="24"/>
    </location>
</feature>